<evidence type="ECO:0000259" key="5">
    <source>
        <dbReference type="Pfam" id="PF04198"/>
    </source>
</evidence>
<reference evidence="7 8" key="1">
    <citation type="submission" date="2020-11" db="EMBL/GenBank/DDBJ databases">
        <title>Complete genome sequence for Salinimonas sp. strain G2-b.</title>
        <authorList>
            <person name="Park S.-J."/>
        </authorList>
    </citation>
    <scope>NUCLEOTIDE SEQUENCE [LARGE SCALE GENOMIC DNA]</scope>
    <source>
        <strain evidence="7 8">G2-b</strain>
    </source>
</reference>
<evidence type="ECO:0000256" key="1">
    <source>
        <dbReference type="ARBA" id="ARBA00010466"/>
    </source>
</evidence>
<dbReference type="InterPro" id="IPR000835">
    <property type="entry name" value="HTH_MarR-typ"/>
</dbReference>
<dbReference type="GO" id="GO:0030246">
    <property type="term" value="F:carbohydrate binding"/>
    <property type="evidence" value="ECO:0007669"/>
    <property type="project" value="InterPro"/>
</dbReference>
<dbReference type="RefSeq" id="WP_195810534.1">
    <property type="nucleotide sequence ID" value="NZ_CP064795.1"/>
</dbReference>
<name>A0A7S9DWX1_9ALTE</name>
<evidence type="ECO:0000313" key="8">
    <source>
        <dbReference type="Proteomes" id="UP000595095"/>
    </source>
</evidence>
<comment type="similarity">
    <text evidence="1">Belongs to the SorC transcriptional regulatory family.</text>
</comment>
<dbReference type="EMBL" id="CP064795">
    <property type="protein sequence ID" value="QPG05444.1"/>
    <property type="molecule type" value="Genomic_DNA"/>
</dbReference>
<evidence type="ECO:0000256" key="4">
    <source>
        <dbReference type="ARBA" id="ARBA00023163"/>
    </source>
</evidence>
<proteinExistence type="inferred from homology"/>
<dbReference type="KEGG" id="smaa:IT774_15305"/>
<feature type="domain" description="Sugar-binding" evidence="5">
    <location>
        <begin position="62"/>
        <end position="316"/>
    </location>
</feature>
<dbReference type="Gene3D" id="3.40.50.1360">
    <property type="match status" value="1"/>
</dbReference>
<dbReference type="Pfam" id="PF12802">
    <property type="entry name" value="MarR_2"/>
    <property type="match status" value="1"/>
</dbReference>
<keyword evidence="4" id="KW-0804">Transcription</keyword>
<evidence type="ECO:0000259" key="6">
    <source>
        <dbReference type="Pfam" id="PF12802"/>
    </source>
</evidence>
<evidence type="ECO:0000313" key="7">
    <source>
        <dbReference type="EMBL" id="QPG05444.1"/>
    </source>
</evidence>
<dbReference type="SUPFAM" id="SSF100950">
    <property type="entry name" value="NagB/RpiA/CoA transferase-like"/>
    <property type="match status" value="1"/>
</dbReference>
<dbReference type="Proteomes" id="UP000595095">
    <property type="component" value="Chromosome"/>
</dbReference>
<evidence type="ECO:0000256" key="3">
    <source>
        <dbReference type="ARBA" id="ARBA00023125"/>
    </source>
</evidence>
<dbReference type="PANTHER" id="PTHR34294:SF1">
    <property type="entry name" value="TRANSCRIPTIONAL REGULATOR LSRR"/>
    <property type="match status" value="1"/>
</dbReference>
<dbReference type="InterPro" id="IPR037171">
    <property type="entry name" value="NagB/RpiA_transferase-like"/>
</dbReference>
<evidence type="ECO:0000256" key="2">
    <source>
        <dbReference type="ARBA" id="ARBA00023015"/>
    </source>
</evidence>
<dbReference type="Gene3D" id="1.10.10.10">
    <property type="entry name" value="Winged helix-like DNA-binding domain superfamily/Winged helix DNA-binding domain"/>
    <property type="match status" value="1"/>
</dbReference>
<keyword evidence="3" id="KW-0238">DNA-binding</keyword>
<dbReference type="PANTHER" id="PTHR34294">
    <property type="entry name" value="TRANSCRIPTIONAL REGULATOR-RELATED"/>
    <property type="match status" value="1"/>
</dbReference>
<keyword evidence="8" id="KW-1185">Reference proteome</keyword>
<protein>
    <submittedName>
        <fullName evidence="7">Sugar-binding transcriptional regulator</fullName>
    </submittedName>
</protein>
<dbReference type="InterPro" id="IPR051054">
    <property type="entry name" value="SorC_transcr_regulators"/>
</dbReference>
<feature type="domain" description="HTH marR-type" evidence="6">
    <location>
        <begin position="19"/>
        <end position="58"/>
    </location>
</feature>
<sequence>MSRKTLDQQRLDDAARAGWLYYVAGATQDDIARQLNISRQTAQRLVALAISEGLVKVRLEHPVASCMELANALKQRFGLQFCDVVPSVNEDPHSTLGLGQAGASAIERLLRDPDTRTIAFGTGRVLRACADELNIQQCPNHKIISLVGNIANDGAATRYDAAVYVAEKLEAQHYPMPLPVIAESQTARDAFHQLPHVSRILDLASAADATFVGIGNLGRTSPLAVDGFVDEQALEELESRGGVGEVISWVYNAEGAVMPCDINSRVTSVPLKAATERPVVGIAAGQHKCAAIVGALRSRLINALITNEYTARQVLNLCS</sequence>
<dbReference type="InterPro" id="IPR007324">
    <property type="entry name" value="Sugar-bd_dom_put"/>
</dbReference>
<dbReference type="AlphaFoldDB" id="A0A7S9DWX1"/>
<gene>
    <name evidence="7" type="ORF">IT774_15305</name>
</gene>
<dbReference type="Pfam" id="PF04198">
    <property type="entry name" value="Sugar-bind"/>
    <property type="match status" value="1"/>
</dbReference>
<dbReference type="InterPro" id="IPR036388">
    <property type="entry name" value="WH-like_DNA-bd_sf"/>
</dbReference>
<keyword evidence="2" id="KW-0805">Transcription regulation</keyword>
<dbReference type="GO" id="GO:0003677">
    <property type="term" value="F:DNA binding"/>
    <property type="evidence" value="ECO:0007669"/>
    <property type="project" value="UniProtKB-KW"/>
</dbReference>
<accession>A0A7S9DWX1</accession>
<organism evidence="7 8">
    <name type="scientific">Salinimonas marina</name>
    <dbReference type="NCBI Taxonomy" id="2785918"/>
    <lineage>
        <taxon>Bacteria</taxon>
        <taxon>Pseudomonadati</taxon>
        <taxon>Pseudomonadota</taxon>
        <taxon>Gammaproteobacteria</taxon>
        <taxon>Alteromonadales</taxon>
        <taxon>Alteromonadaceae</taxon>
        <taxon>Alteromonas/Salinimonas group</taxon>
        <taxon>Salinimonas</taxon>
    </lineage>
</organism>